<feature type="domain" description="UDP-glucose/GDP-mannose dehydrogenase C-terminal" evidence="11">
    <location>
        <begin position="313"/>
        <end position="415"/>
    </location>
</feature>
<dbReference type="EC" id="1.1.1.22" evidence="3 7"/>
<comment type="catalytic activity">
    <reaction evidence="6 7">
        <text>UDP-alpha-D-glucose + 2 NAD(+) + H2O = UDP-alpha-D-glucuronate + 2 NADH + 3 H(+)</text>
        <dbReference type="Rhea" id="RHEA:23596"/>
        <dbReference type="ChEBI" id="CHEBI:15377"/>
        <dbReference type="ChEBI" id="CHEBI:15378"/>
        <dbReference type="ChEBI" id="CHEBI:57540"/>
        <dbReference type="ChEBI" id="CHEBI:57945"/>
        <dbReference type="ChEBI" id="CHEBI:58052"/>
        <dbReference type="ChEBI" id="CHEBI:58885"/>
        <dbReference type="EC" id="1.1.1.22"/>
    </reaction>
</comment>
<feature type="binding site" evidence="9">
    <location>
        <position position="204"/>
    </location>
    <ligand>
        <name>substrate</name>
    </ligand>
</feature>
<feature type="binding site" evidence="10">
    <location>
        <position position="155"/>
    </location>
    <ligand>
        <name>NAD(+)</name>
        <dbReference type="ChEBI" id="CHEBI:57540"/>
    </ligand>
</feature>
<keyword evidence="13" id="KW-1185">Reference proteome</keyword>
<reference evidence="12 13" key="1">
    <citation type="submission" date="2020-08" db="EMBL/GenBank/DDBJ databases">
        <title>Genomic Encyclopedia of Type Strains, Phase IV (KMG-IV): sequencing the most valuable type-strain genomes for metagenomic binning, comparative biology and taxonomic classification.</title>
        <authorList>
            <person name="Goeker M."/>
        </authorList>
    </citation>
    <scope>NUCLEOTIDE SEQUENCE [LARGE SCALE GENOMIC DNA]</scope>
    <source>
        <strain evidence="12 13">DSM 103526</strain>
    </source>
</reference>
<dbReference type="InterPro" id="IPR036291">
    <property type="entry name" value="NAD(P)-bd_dom_sf"/>
</dbReference>
<dbReference type="EMBL" id="JACHEN010000011">
    <property type="protein sequence ID" value="MBB6215947.1"/>
    <property type="molecule type" value="Genomic_DNA"/>
</dbReference>
<keyword evidence="4 7" id="KW-0560">Oxidoreductase</keyword>
<evidence type="ECO:0000256" key="9">
    <source>
        <dbReference type="PIRSR" id="PIRSR500134-2"/>
    </source>
</evidence>
<dbReference type="PANTHER" id="PTHR43750:SF3">
    <property type="entry name" value="UDP-GLUCOSE 6-DEHYDROGENASE TUAD"/>
    <property type="match status" value="1"/>
</dbReference>
<evidence type="ECO:0000256" key="10">
    <source>
        <dbReference type="PIRSR" id="PIRSR500134-3"/>
    </source>
</evidence>
<dbReference type="PIRSF" id="PIRSF500134">
    <property type="entry name" value="UDPglc_DH_bac"/>
    <property type="match status" value="1"/>
</dbReference>
<gene>
    <name evidence="12" type="ORF">HNQ80_002038</name>
</gene>
<evidence type="ECO:0000256" key="4">
    <source>
        <dbReference type="ARBA" id="ARBA00023002"/>
    </source>
</evidence>
<sequence length="462" mass="51773">MKISVIGTGYVGLVTGTCLAEIGNDITCVDKDHKKIENLKNGILPIYEAHLEDMLIRNIGENRLHFTTSVEDAVRHATIIFIAVGTPSHENGDIDMSQVDEVAGEIGKSLDAYKIIVNKSTVPVGSVKRVAEIIQRHLKREVEFDVISNPEFLREGSAVLDTFQGDRIVIGSTSKKATKILHDLYRPLKQKIFTTDPESAELIKYASNAFLATKISFINEIANICEKTGANVNEVAKGMGLDKRIGEKFLNAGIGFGGACFPKDVKGLIKIGEKLNYDFRIIRETLQVNEEQKMKPIMILDNLFPDLRGVQITVLGLTFKPDTDDIREAPSLDIINELHKRGAKIKAYDPIAIENAKRVLKLPIHYFHEAYDAIAGSDAVLLLTEWKEFKELNVRKIRSLMNRRVFIDGRNIFEAKAMRAKGFEYYGIGIDNCQFTAICSIEERMIPIENQKSHHTCGRAWN</sequence>
<dbReference type="InterPro" id="IPR001732">
    <property type="entry name" value="UDP-Glc/GDP-Man_DH_N"/>
</dbReference>
<dbReference type="InterPro" id="IPR008927">
    <property type="entry name" value="6-PGluconate_DH-like_C_sf"/>
</dbReference>
<feature type="binding site" evidence="9">
    <location>
        <position position="257"/>
    </location>
    <ligand>
        <name>substrate</name>
    </ligand>
</feature>
<dbReference type="Proteomes" id="UP000579281">
    <property type="component" value="Unassembled WGS sequence"/>
</dbReference>
<evidence type="ECO:0000313" key="13">
    <source>
        <dbReference type="Proteomes" id="UP000579281"/>
    </source>
</evidence>
<name>A0A841KRA0_9FIRM</name>
<comment type="similarity">
    <text evidence="2 7">Belongs to the UDP-glucose/GDP-mannose dehydrogenase family.</text>
</comment>
<evidence type="ECO:0000256" key="1">
    <source>
        <dbReference type="ARBA" id="ARBA00004701"/>
    </source>
</evidence>
<dbReference type="GO" id="GO:0003979">
    <property type="term" value="F:UDP-glucose 6-dehydrogenase activity"/>
    <property type="evidence" value="ECO:0007669"/>
    <property type="project" value="UniProtKB-EC"/>
</dbReference>
<feature type="active site" description="Nucleophile" evidence="8">
    <location>
        <position position="260"/>
    </location>
</feature>
<proteinExistence type="inferred from homology"/>
<dbReference type="RefSeq" id="WP_184310495.1">
    <property type="nucleotide sequence ID" value="NZ_JACHEN010000011.1"/>
</dbReference>
<evidence type="ECO:0000256" key="2">
    <source>
        <dbReference type="ARBA" id="ARBA00006601"/>
    </source>
</evidence>
<feature type="binding site" evidence="10">
    <location>
        <position position="86"/>
    </location>
    <ligand>
        <name>NAD(+)</name>
        <dbReference type="ChEBI" id="CHEBI:57540"/>
    </ligand>
</feature>
<evidence type="ECO:0000259" key="11">
    <source>
        <dbReference type="SMART" id="SM00984"/>
    </source>
</evidence>
<feature type="binding site" evidence="10">
    <location>
        <position position="35"/>
    </location>
    <ligand>
        <name>NAD(+)</name>
        <dbReference type="ChEBI" id="CHEBI:57540"/>
    </ligand>
</feature>
<evidence type="ECO:0000256" key="5">
    <source>
        <dbReference type="ARBA" id="ARBA00023027"/>
    </source>
</evidence>
<evidence type="ECO:0000256" key="3">
    <source>
        <dbReference type="ARBA" id="ARBA00012954"/>
    </source>
</evidence>
<dbReference type="Gene3D" id="3.40.50.720">
    <property type="entry name" value="NAD(P)-binding Rossmann-like Domain"/>
    <property type="match status" value="2"/>
</dbReference>
<feature type="binding site" evidence="10">
    <location>
        <position position="30"/>
    </location>
    <ligand>
        <name>NAD(+)</name>
        <dbReference type="ChEBI" id="CHEBI:57540"/>
    </ligand>
</feature>
<dbReference type="Gene3D" id="1.20.5.100">
    <property type="entry name" value="Cytochrome c1, transmembrane anchor, C-terminal"/>
    <property type="match status" value="1"/>
</dbReference>
<evidence type="ECO:0000256" key="7">
    <source>
        <dbReference type="PIRNR" id="PIRNR000124"/>
    </source>
</evidence>
<dbReference type="InterPro" id="IPR014026">
    <property type="entry name" value="UDP-Glc/GDP-Man_DH_dimer"/>
</dbReference>
<organism evidence="12 13">
    <name type="scientific">Anaerosolibacter carboniphilus</name>
    <dbReference type="NCBI Taxonomy" id="1417629"/>
    <lineage>
        <taxon>Bacteria</taxon>
        <taxon>Bacillati</taxon>
        <taxon>Bacillota</taxon>
        <taxon>Clostridia</taxon>
        <taxon>Peptostreptococcales</taxon>
        <taxon>Thermotaleaceae</taxon>
        <taxon>Anaerosolibacter</taxon>
    </lineage>
</organism>
<feature type="binding site" evidence="9">
    <location>
        <begin position="249"/>
        <end position="253"/>
    </location>
    <ligand>
        <name>substrate</name>
    </ligand>
</feature>
<dbReference type="SMART" id="SM00984">
    <property type="entry name" value="UDPG_MGDP_dh_C"/>
    <property type="match status" value="1"/>
</dbReference>
<accession>A0A841KRA0</accession>
<feature type="binding site" evidence="10">
    <location>
        <position position="327"/>
    </location>
    <ligand>
        <name>NAD(+)</name>
        <dbReference type="ChEBI" id="CHEBI:57540"/>
    </ligand>
</feature>
<keyword evidence="5 7" id="KW-0520">NAD</keyword>
<dbReference type="InterPro" id="IPR036220">
    <property type="entry name" value="UDP-Glc/GDP-Man_DH_C_sf"/>
</dbReference>
<dbReference type="NCBIfam" id="TIGR03026">
    <property type="entry name" value="NDP-sugDHase"/>
    <property type="match status" value="1"/>
</dbReference>
<dbReference type="AlphaFoldDB" id="A0A841KRA0"/>
<dbReference type="GO" id="GO:0006065">
    <property type="term" value="P:UDP-glucuronate biosynthetic process"/>
    <property type="evidence" value="ECO:0007669"/>
    <property type="project" value="UniProtKB-UniPathway"/>
</dbReference>
<dbReference type="SUPFAM" id="SSF52413">
    <property type="entry name" value="UDP-glucose/GDP-mannose dehydrogenase C-terminal domain"/>
    <property type="match status" value="1"/>
</dbReference>
<dbReference type="PANTHER" id="PTHR43750">
    <property type="entry name" value="UDP-GLUCOSE 6-DEHYDROGENASE TUAD"/>
    <property type="match status" value="1"/>
</dbReference>
<protein>
    <recommendedName>
        <fullName evidence="3 7">UDP-glucose 6-dehydrogenase</fullName>
        <ecNumber evidence="3 7">1.1.1.22</ecNumber>
    </recommendedName>
</protein>
<dbReference type="GO" id="GO:0000271">
    <property type="term" value="P:polysaccharide biosynthetic process"/>
    <property type="evidence" value="ECO:0007669"/>
    <property type="project" value="InterPro"/>
</dbReference>
<feature type="binding site" evidence="9">
    <location>
        <position position="320"/>
    </location>
    <ligand>
        <name>substrate</name>
    </ligand>
</feature>
<comment type="caution">
    <text evidence="12">The sequence shown here is derived from an EMBL/GenBank/DDBJ whole genome shotgun (WGS) entry which is preliminary data.</text>
</comment>
<evidence type="ECO:0000256" key="6">
    <source>
        <dbReference type="ARBA" id="ARBA00047473"/>
    </source>
</evidence>
<evidence type="ECO:0000256" key="8">
    <source>
        <dbReference type="PIRSR" id="PIRSR500134-1"/>
    </source>
</evidence>
<feature type="binding site" evidence="9">
    <location>
        <begin position="152"/>
        <end position="155"/>
    </location>
    <ligand>
        <name>substrate</name>
    </ligand>
</feature>
<dbReference type="InterPro" id="IPR014027">
    <property type="entry name" value="UDP-Glc/GDP-Man_DH_C"/>
</dbReference>
<dbReference type="InterPro" id="IPR017476">
    <property type="entry name" value="UDP-Glc/GDP-Man"/>
</dbReference>
<dbReference type="GO" id="GO:0051287">
    <property type="term" value="F:NAD binding"/>
    <property type="evidence" value="ECO:0007669"/>
    <property type="project" value="InterPro"/>
</dbReference>
<dbReference type="InterPro" id="IPR028357">
    <property type="entry name" value="UDPglc_DH_bac"/>
</dbReference>
<comment type="pathway">
    <text evidence="1">Nucleotide-sugar biosynthesis; UDP-alpha-D-glucuronate biosynthesis; UDP-alpha-D-glucuronate from UDP-alpha-D-glucose: step 1/1.</text>
</comment>
<dbReference type="Pfam" id="PF03720">
    <property type="entry name" value="UDPG_MGDP_dh_C"/>
    <property type="match status" value="1"/>
</dbReference>
<dbReference type="Pfam" id="PF00984">
    <property type="entry name" value="UDPG_MGDP_dh"/>
    <property type="match status" value="1"/>
</dbReference>
<dbReference type="SUPFAM" id="SSF51735">
    <property type="entry name" value="NAD(P)-binding Rossmann-fold domains"/>
    <property type="match status" value="1"/>
</dbReference>
<dbReference type="Pfam" id="PF03721">
    <property type="entry name" value="UDPG_MGDP_dh_N"/>
    <property type="match status" value="1"/>
</dbReference>
<feature type="binding site" evidence="10">
    <location>
        <position position="121"/>
    </location>
    <ligand>
        <name>NAD(+)</name>
        <dbReference type="ChEBI" id="CHEBI:57540"/>
    </ligand>
</feature>
<dbReference type="UniPathway" id="UPA00038">
    <property type="reaction ID" value="UER00491"/>
</dbReference>
<feature type="binding site" evidence="10">
    <location>
        <position position="263"/>
    </location>
    <ligand>
        <name>NAD(+)</name>
        <dbReference type="ChEBI" id="CHEBI:57540"/>
    </ligand>
</feature>
<dbReference type="SUPFAM" id="SSF48179">
    <property type="entry name" value="6-phosphogluconate dehydrogenase C-terminal domain-like"/>
    <property type="match status" value="1"/>
</dbReference>
<dbReference type="PIRSF" id="PIRSF000124">
    <property type="entry name" value="UDPglc_GDPman_dh"/>
    <property type="match status" value="1"/>
</dbReference>
<evidence type="ECO:0000313" key="12">
    <source>
        <dbReference type="EMBL" id="MBB6215947.1"/>
    </source>
</evidence>